<dbReference type="Pfam" id="PF01066">
    <property type="entry name" value="CDP-OH_P_transf"/>
    <property type="match status" value="1"/>
</dbReference>
<evidence type="ECO:0000256" key="5">
    <source>
        <dbReference type="ARBA" id="ARBA00013170"/>
    </source>
</evidence>
<dbReference type="PROSITE" id="PS00379">
    <property type="entry name" value="CDP_ALCOHOL_P_TRANSF"/>
    <property type="match status" value="1"/>
</dbReference>
<comment type="catalytic activity">
    <reaction evidence="15">
        <text>a CDP-1,2-diacyl-sn-glycerol + sn-glycerol 3-phosphate = a 1,2-diacyl-sn-glycero-3-phospho-(1'-sn-glycero-3'-phosphate) + CMP + H(+)</text>
        <dbReference type="Rhea" id="RHEA:12593"/>
        <dbReference type="ChEBI" id="CHEBI:15378"/>
        <dbReference type="ChEBI" id="CHEBI:57597"/>
        <dbReference type="ChEBI" id="CHEBI:58332"/>
        <dbReference type="ChEBI" id="CHEBI:60110"/>
        <dbReference type="ChEBI" id="CHEBI:60377"/>
        <dbReference type="EC" id="2.7.8.5"/>
    </reaction>
</comment>
<evidence type="ECO:0000256" key="6">
    <source>
        <dbReference type="ARBA" id="ARBA00014944"/>
    </source>
</evidence>
<comment type="pathway">
    <text evidence="3">Lipid metabolism.</text>
</comment>
<evidence type="ECO:0000256" key="4">
    <source>
        <dbReference type="ARBA" id="ARBA00010441"/>
    </source>
</evidence>
<evidence type="ECO:0000256" key="8">
    <source>
        <dbReference type="ARBA" id="ARBA00022679"/>
    </source>
</evidence>
<dbReference type="PANTHER" id="PTHR14269:SF62">
    <property type="entry name" value="CDP-DIACYLGLYCEROL--GLYCEROL-3-PHOSPHATE 3-PHOSPHATIDYLTRANSFERASE 1, CHLOROPLASTIC"/>
    <property type="match status" value="1"/>
</dbReference>
<protein>
    <recommendedName>
        <fullName evidence="6">CDP-diacylglycerol--glycerol-3-phosphate 3-phosphatidyltransferase</fullName>
        <ecNumber evidence="5">2.7.8.5</ecNumber>
    </recommendedName>
</protein>
<evidence type="ECO:0000313" key="19">
    <source>
        <dbReference type="Proteomes" id="UP000476332"/>
    </source>
</evidence>
<evidence type="ECO:0000256" key="1">
    <source>
        <dbReference type="ARBA" id="ARBA00004141"/>
    </source>
</evidence>
<dbReference type="EC" id="2.7.8.5" evidence="5"/>
<dbReference type="InterPro" id="IPR000462">
    <property type="entry name" value="CDP-OH_P_trans"/>
</dbReference>
<evidence type="ECO:0000256" key="12">
    <source>
        <dbReference type="ARBA" id="ARBA00023136"/>
    </source>
</evidence>
<dbReference type="GO" id="GO:0046474">
    <property type="term" value="P:glycerophospholipid biosynthetic process"/>
    <property type="evidence" value="ECO:0007669"/>
    <property type="project" value="TreeGrafter"/>
</dbReference>
<sequence length="188" mass="20255">MTVPNFISIARLLAVPVLVWALIDGRWDLAFLIFIVAGISDAVDGAIARRFNQQSALGAYLDPIADKALLITIFVGLALLGELPAWLAIAVVTRDVLIMAAVVLSFVMGRPVTMRPLMVSKLTTLAQLLLAGFALAEPVFHLPLATVVDVLVGVTALLTAISAAAYLLEWLRHMASGEMPMHREDESR</sequence>
<evidence type="ECO:0000256" key="13">
    <source>
        <dbReference type="ARBA" id="ARBA00023209"/>
    </source>
</evidence>
<comment type="pathway">
    <text evidence="2">Phospholipid metabolism; phosphatidylglycerol biosynthesis; phosphatidylglycerol from CDP-diacylglycerol: step 1/2.</text>
</comment>
<evidence type="ECO:0000256" key="7">
    <source>
        <dbReference type="ARBA" id="ARBA00022516"/>
    </source>
</evidence>
<comment type="caution">
    <text evidence="18">The sequence shown here is derived from an EMBL/GenBank/DDBJ whole genome shotgun (WGS) entry which is preliminary data.</text>
</comment>
<dbReference type="EMBL" id="JAAAMJ010000005">
    <property type="protein sequence ID" value="NDV86958.1"/>
    <property type="molecule type" value="Genomic_DNA"/>
</dbReference>
<keyword evidence="10 17" id="KW-1133">Transmembrane helix</keyword>
<evidence type="ECO:0000256" key="14">
    <source>
        <dbReference type="ARBA" id="ARBA00023264"/>
    </source>
</evidence>
<keyword evidence="13" id="KW-0594">Phospholipid biosynthesis</keyword>
<dbReference type="PANTHER" id="PTHR14269">
    <property type="entry name" value="CDP-DIACYLGLYCEROL--GLYCEROL-3-PHOSPHATE 3-PHOSPHATIDYLTRANSFERASE-RELATED"/>
    <property type="match status" value="1"/>
</dbReference>
<keyword evidence="12 17" id="KW-0472">Membrane</keyword>
<evidence type="ECO:0000256" key="17">
    <source>
        <dbReference type="SAM" id="Phobius"/>
    </source>
</evidence>
<evidence type="ECO:0000313" key="18">
    <source>
        <dbReference type="EMBL" id="NDV86958.1"/>
    </source>
</evidence>
<evidence type="ECO:0000256" key="2">
    <source>
        <dbReference type="ARBA" id="ARBA00005042"/>
    </source>
</evidence>
<evidence type="ECO:0000256" key="11">
    <source>
        <dbReference type="ARBA" id="ARBA00023098"/>
    </source>
</evidence>
<reference evidence="18 19" key="1">
    <citation type="submission" date="2020-01" db="EMBL/GenBank/DDBJ databases">
        <title>Genomes of bacteria type strains.</title>
        <authorList>
            <person name="Chen J."/>
            <person name="Zhu S."/>
            <person name="Chen J."/>
        </authorList>
    </citation>
    <scope>NUCLEOTIDE SEQUENCE [LARGE SCALE GENOMIC DNA]</scope>
    <source>
        <strain evidence="18 19">KCTC 52919</strain>
    </source>
</reference>
<dbReference type="AlphaFoldDB" id="A0A6L9MH20"/>
<dbReference type="InterPro" id="IPR004570">
    <property type="entry name" value="Phosphatidylglycerol_P_synth"/>
</dbReference>
<dbReference type="PIRSF" id="PIRSF000847">
    <property type="entry name" value="Phos_ph_gly_syn"/>
    <property type="match status" value="1"/>
</dbReference>
<dbReference type="Gene3D" id="1.20.120.1760">
    <property type="match status" value="1"/>
</dbReference>
<dbReference type="InterPro" id="IPR048254">
    <property type="entry name" value="CDP_ALCOHOL_P_TRANSF_CS"/>
</dbReference>
<keyword evidence="8 16" id="KW-0808">Transferase</keyword>
<keyword evidence="9 17" id="KW-0812">Transmembrane</keyword>
<keyword evidence="7" id="KW-0444">Lipid biosynthesis</keyword>
<comment type="similarity">
    <text evidence="4 16">Belongs to the CDP-alcohol phosphatidyltransferase class-I family.</text>
</comment>
<keyword evidence="19" id="KW-1185">Reference proteome</keyword>
<dbReference type="GO" id="GO:0016020">
    <property type="term" value="C:membrane"/>
    <property type="evidence" value="ECO:0007669"/>
    <property type="project" value="UniProtKB-SubCell"/>
</dbReference>
<evidence type="ECO:0000256" key="16">
    <source>
        <dbReference type="RuleBase" id="RU003750"/>
    </source>
</evidence>
<dbReference type="FunFam" id="1.20.120.1760:FF:000033">
    <property type="entry name" value="CDP-alcohol phosphatidyltransferase"/>
    <property type="match status" value="1"/>
</dbReference>
<dbReference type="RefSeq" id="WP_163043700.1">
    <property type="nucleotide sequence ID" value="NZ_JAAAMJ010000005.1"/>
</dbReference>
<feature type="transmembrane region" description="Helical" evidence="17">
    <location>
        <begin position="68"/>
        <end position="90"/>
    </location>
</feature>
<evidence type="ECO:0000256" key="10">
    <source>
        <dbReference type="ARBA" id="ARBA00022989"/>
    </source>
</evidence>
<feature type="transmembrane region" description="Helical" evidence="17">
    <location>
        <begin position="150"/>
        <end position="171"/>
    </location>
</feature>
<gene>
    <name evidence="18" type="ORF">GTW51_09605</name>
</gene>
<feature type="transmembrane region" description="Helical" evidence="17">
    <location>
        <begin position="125"/>
        <end position="144"/>
    </location>
</feature>
<dbReference type="InterPro" id="IPR043130">
    <property type="entry name" value="CDP-OH_PTrfase_TM_dom"/>
</dbReference>
<name>A0A6L9MH20_9HYPH</name>
<dbReference type="GO" id="GO:0008444">
    <property type="term" value="F:CDP-diacylglycerol-glycerol-3-phosphate 3-phosphatidyltransferase activity"/>
    <property type="evidence" value="ECO:0007669"/>
    <property type="project" value="UniProtKB-EC"/>
</dbReference>
<dbReference type="Proteomes" id="UP000476332">
    <property type="component" value="Unassembled WGS sequence"/>
</dbReference>
<evidence type="ECO:0000256" key="15">
    <source>
        <dbReference type="ARBA" id="ARBA00048586"/>
    </source>
</evidence>
<evidence type="ECO:0000256" key="9">
    <source>
        <dbReference type="ARBA" id="ARBA00022692"/>
    </source>
</evidence>
<accession>A0A6L9MH20</accession>
<comment type="subcellular location">
    <subcellularLocation>
        <location evidence="1">Membrane</location>
        <topology evidence="1">Multi-pass membrane protein</topology>
    </subcellularLocation>
</comment>
<evidence type="ECO:0000256" key="3">
    <source>
        <dbReference type="ARBA" id="ARBA00005189"/>
    </source>
</evidence>
<feature type="transmembrane region" description="Helical" evidence="17">
    <location>
        <begin position="29"/>
        <end position="47"/>
    </location>
</feature>
<keyword evidence="11" id="KW-0443">Lipid metabolism</keyword>
<keyword evidence="14" id="KW-1208">Phospholipid metabolism</keyword>
<proteinExistence type="inferred from homology"/>
<dbReference type="InterPro" id="IPR050324">
    <property type="entry name" value="CDP-alcohol_PTase-I"/>
</dbReference>
<feature type="transmembrane region" description="Helical" evidence="17">
    <location>
        <begin position="7"/>
        <end position="23"/>
    </location>
</feature>
<organism evidence="18 19">
    <name type="scientific">Aurantimonas aggregata</name>
    <dbReference type="NCBI Taxonomy" id="2047720"/>
    <lineage>
        <taxon>Bacteria</taxon>
        <taxon>Pseudomonadati</taxon>
        <taxon>Pseudomonadota</taxon>
        <taxon>Alphaproteobacteria</taxon>
        <taxon>Hyphomicrobiales</taxon>
        <taxon>Aurantimonadaceae</taxon>
        <taxon>Aurantimonas</taxon>
    </lineage>
</organism>